<sequence length="162" mass="17715">MADKEQPPGENEQKKSSKKPMVIGLVLLLLGGGGGFAAVKTGMIFGQPSDDPEIEHVEIDALPNVEFVPLDPLLISLGGPGRSKHLRFTAQIEVEPKSVADVTRLVPRIVDVLNSYLRAVDITELESPASLIKLRAQMLRRIQMVTGEGHVRDLLIMEFVLN</sequence>
<evidence type="ECO:0000256" key="1">
    <source>
        <dbReference type="ARBA" id="ARBA00002254"/>
    </source>
</evidence>
<evidence type="ECO:0000256" key="10">
    <source>
        <dbReference type="RuleBase" id="RU364125"/>
    </source>
</evidence>
<evidence type="ECO:0000256" key="2">
    <source>
        <dbReference type="ARBA" id="ARBA00004162"/>
    </source>
</evidence>
<reference evidence="11 12" key="1">
    <citation type="submission" date="2016-02" db="EMBL/GenBank/DDBJ databases">
        <title>Complete genome sequence of Halocynthiibacter arcticus PAMC 20958t from arctic marine sediment.</title>
        <authorList>
            <person name="Lee Y.M."/>
            <person name="Baek K."/>
            <person name="Lee H.K."/>
            <person name="Shin S.C."/>
        </authorList>
    </citation>
    <scope>NUCLEOTIDE SEQUENCE [LARGE SCALE GENOMIC DNA]</scope>
    <source>
        <strain evidence="11">PAMC 20958</strain>
    </source>
</reference>
<evidence type="ECO:0000313" key="12">
    <source>
        <dbReference type="Proteomes" id="UP000070371"/>
    </source>
</evidence>
<keyword evidence="12" id="KW-1185">Reference proteome</keyword>
<evidence type="ECO:0000313" key="11">
    <source>
        <dbReference type="EMBL" id="AML53575.1"/>
    </source>
</evidence>
<dbReference type="EMBL" id="CP014327">
    <property type="protein sequence ID" value="AML53575.1"/>
    <property type="molecule type" value="Genomic_DNA"/>
</dbReference>
<keyword evidence="6 10" id="KW-0812">Transmembrane</keyword>
<accession>A0A126V6I0</accession>
<dbReference type="GO" id="GO:0071978">
    <property type="term" value="P:bacterial-type flagellum-dependent swarming motility"/>
    <property type="evidence" value="ECO:0007669"/>
    <property type="project" value="TreeGrafter"/>
</dbReference>
<keyword evidence="11" id="KW-0282">Flagellum</keyword>
<dbReference type="RefSeq" id="WP_039003255.1">
    <property type="nucleotide sequence ID" value="NZ_CP014327.1"/>
</dbReference>
<gene>
    <name evidence="11" type="ORF">RC74_07360</name>
</gene>
<dbReference type="OrthoDB" id="7619358at2"/>
<comment type="subcellular location">
    <subcellularLocation>
        <location evidence="10">Cell inner membrane</location>
    </subcellularLocation>
    <subcellularLocation>
        <location evidence="2">Cell membrane</location>
        <topology evidence="2">Single-pass membrane protein</topology>
    </subcellularLocation>
</comment>
<dbReference type="STRING" id="1579316.RC74_07360"/>
<keyword evidence="10" id="KW-0997">Cell inner membrane</keyword>
<feature type="transmembrane region" description="Helical" evidence="10">
    <location>
        <begin position="21"/>
        <end position="39"/>
    </location>
</feature>
<keyword evidence="7 10" id="KW-0283">Flagellar rotation</keyword>
<keyword evidence="11" id="KW-0966">Cell projection</keyword>
<keyword evidence="5 10" id="KW-0145">Chemotaxis</keyword>
<dbReference type="PANTHER" id="PTHR35091">
    <property type="entry name" value="FLAGELLAR PROTEIN FLIL"/>
    <property type="match status" value="1"/>
</dbReference>
<keyword evidence="4" id="KW-1003">Cell membrane</keyword>
<evidence type="ECO:0000256" key="3">
    <source>
        <dbReference type="ARBA" id="ARBA00008281"/>
    </source>
</evidence>
<evidence type="ECO:0000256" key="6">
    <source>
        <dbReference type="ARBA" id="ARBA00022692"/>
    </source>
</evidence>
<evidence type="ECO:0000256" key="9">
    <source>
        <dbReference type="ARBA" id="ARBA00023136"/>
    </source>
</evidence>
<dbReference type="GO" id="GO:0005886">
    <property type="term" value="C:plasma membrane"/>
    <property type="evidence" value="ECO:0007669"/>
    <property type="project" value="UniProtKB-SubCell"/>
</dbReference>
<dbReference type="AlphaFoldDB" id="A0A126V6I0"/>
<evidence type="ECO:0000256" key="4">
    <source>
        <dbReference type="ARBA" id="ARBA00022475"/>
    </source>
</evidence>
<dbReference type="PANTHER" id="PTHR35091:SF2">
    <property type="entry name" value="FLAGELLAR PROTEIN FLIL"/>
    <property type="match status" value="1"/>
</dbReference>
<keyword evidence="11" id="KW-0969">Cilium</keyword>
<protein>
    <recommendedName>
        <fullName evidence="10">Flagellar protein FliL</fullName>
    </recommendedName>
</protein>
<evidence type="ECO:0000256" key="8">
    <source>
        <dbReference type="ARBA" id="ARBA00022989"/>
    </source>
</evidence>
<dbReference type="Pfam" id="PF03748">
    <property type="entry name" value="FliL"/>
    <property type="match status" value="1"/>
</dbReference>
<keyword evidence="8 10" id="KW-1133">Transmembrane helix</keyword>
<proteinExistence type="inferred from homology"/>
<evidence type="ECO:0000256" key="5">
    <source>
        <dbReference type="ARBA" id="ARBA00022500"/>
    </source>
</evidence>
<dbReference type="Proteomes" id="UP000070371">
    <property type="component" value="Chromosome"/>
</dbReference>
<evidence type="ECO:0000256" key="7">
    <source>
        <dbReference type="ARBA" id="ARBA00022779"/>
    </source>
</evidence>
<comment type="function">
    <text evidence="1 10">Controls the rotational direction of flagella during chemotaxis.</text>
</comment>
<dbReference type="InterPro" id="IPR005503">
    <property type="entry name" value="FliL"/>
</dbReference>
<dbReference type="GO" id="GO:0009425">
    <property type="term" value="C:bacterial-type flagellum basal body"/>
    <property type="evidence" value="ECO:0007669"/>
    <property type="project" value="InterPro"/>
</dbReference>
<comment type="similarity">
    <text evidence="3 10">Belongs to the FliL family.</text>
</comment>
<dbReference type="KEGG" id="hat:RC74_07360"/>
<keyword evidence="9 10" id="KW-0472">Membrane</keyword>
<dbReference type="GO" id="GO:0006935">
    <property type="term" value="P:chemotaxis"/>
    <property type="evidence" value="ECO:0007669"/>
    <property type="project" value="UniProtKB-KW"/>
</dbReference>
<organism evidence="11 12">
    <name type="scientific">Falsihalocynthiibacter arcticus</name>
    <dbReference type="NCBI Taxonomy" id="1579316"/>
    <lineage>
        <taxon>Bacteria</taxon>
        <taxon>Pseudomonadati</taxon>
        <taxon>Pseudomonadota</taxon>
        <taxon>Alphaproteobacteria</taxon>
        <taxon>Rhodobacterales</taxon>
        <taxon>Roseobacteraceae</taxon>
        <taxon>Falsihalocynthiibacter</taxon>
    </lineage>
</organism>
<name>A0A126V6I0_9RHOB</name>